<accession>I2H9T6</accession>
<dbReference type="PANTHER" id="PTHR11803:SF58">
    <property type="entry name" value="PROTEIN HMF1-RELATED"/>
    <property type="match status" value="1"/>
</dbReference>
<dbReference type="eggNOG" id="KOG2317">
    <property type="taxonomic scope" value="Eukaryota"/>
</dbReference>
<evidence type="ECO:0000256" key="1">
    <source>
        <dbReference type="ARBA" id="ARBA00010552"/>
    </source>
</evidence>
<gene>
    <name evidence="2" type="primary">TBLA0J01420</name>
    <name evidence="2" type="ORF">TBLA_0J01420</name>
</gene>
<dbReference type="GO" id="GO:0005739">
    <property type="term" value="C:mitochondrion"/>
    <property type="evidence" value="ECO:0007669"/>
    <property type="project" value="UniProtKB-ARBA"/>
</dbReference>
<dbReference type="CDD" id="cd00448">
    <property type="entry name" value="YjgF_YER057c_UK114_family"/>
    <property type="match status" value="1"/>
</dbReference>
<dbReference type="RefSeq" id="XP_004182657.1">
    <property type="nucleotide sequence ID" value="XM_004182609.1"/>
</dbReference>
<dbReference type="Pfam" id="PF01042">
    <property type="entry name" value="Ribonuc_L-PSP"/>
    <property type="match status" value="1"/>
</dbReference>
<dbReference type="InterPro" id="IPR006056">
    <property type="entry name" value="RidA"/>
</dbReference>
<dbReference type="InterPro" id="IPR006175">
    <property type="entry name" value="YjgF/YER057c/UK114"/>
</dbReference>
<name>I2H9T6_HENB6</name>
<dbReference type="PANTHER" id="PTHR11803">
    <property type="entry name" value="2-IMINOBUTANOATE/2-IMINOPROPANOATE DEAMINASE RIDA"/>
    <property type="match status" value="1"/>
</dbReference>
<reference evidence="2 3" key="1">
    <citation type="journal article" date="2011" name="Proc. Natl. Acad. Sci. U.S.A.">
        <title>Evolutionary erosion of yeast sex chromosomes by mating-type switching accidents.</title>
        <authorList>
            <person name="Gordon J.L."/>
            <person name="Armisen D."/>
            <person name="Proux-Wera E."/>
            <person name="Oheigeartaigh S.S."/>
            <person name="Byrne K.P."/>
            <person name="Wolfe K.H."/>
        </authorList>
    </citation>
    <scope>NUCLEOTIDE SEQUENCE [LARGE SCALE GENOMIC DNA]</scope>
    <source>
        <strain evidence="3">ATCC 34711 / CBS 6284 / DSM 70876 / NBRC 10599 / NRRL Y-10934 / UCD 77-7</strain>
    </source>
</reference>
<dbReference type="GeneID" id="14498321"/>
<dbReference type="HOGENOM" id="CLU_100715_7_2_1"/>
<dbReference type="AlphaFoldDB" id="I2H9T6"/>
<dbReference type="InterPro" id="IPR035959">
    <property type="entry name" value="RutC-like_sf"/>
</dbReference>
<dbReference type="SUPFAM" id="SSF55298">
    <property type="entry name" value="YjgF-like"/>
    <property type="match status" value="1"/>
</dbReference>
<dbReference type="FunFam" id="3.30.1330.40:FF:000001">
    <property type="entry name" value="L-PSP family endoribonuclease"/>
    <property type="match status" value="1"/>
</dbReference>
<dbReference type="OrthoDB" id="309640at2759"/>
<evidence type="ECO:0000313" key="3">
    <source>
        <dbReference type="Proteomes" id="UP000002866"/>
    </source>
</evidence>
<comment type="similarity">
    <text evidence="1">Belongs to the RutC family.</text>
</comment>
<dbReference type="GO" id="GO:0019239">
    <property type="term" value="F:deaminase activity"/>
    <property type="evidence" value="ECO:0007669"/>
    <property type="project" value="TreeGrafter"/>
</dbReference>
<dbReference type="Proteomes" id="UP000002866">
    <property type="component" value="Chromosome 10"/>
</dbReference>
<dbReference type="EMBL" id="HE806325">
    <property type="protein sequence ID" value="CCH63138.1"/>
    <property type="molecule type" value="Genomic_DNA"/>
</dbReference>
<dbReference type="GO" id="GO:0005829">
    <property type="term" value="C:cytosol"/>
    <property type="evidence" value="ECO:0007669"/>
    <property type="project" value="TreeGrafter"/>
</dbReference>
<keyword evidence="3" id="KW-1185">Reference proteome</keyword>
<dbReference type="OMA" id="PAKFSHG"/>
<protein>
    <submittedName>
        <fullName evidence="2">Uncharacterized protein</fullName>
    </submittedName>
</protein>
<dbReference type="InParanoid" id="I2H9T6"/>
<dbReference type="Gene3D" id="3.30.1330.40">
    <property type="entry name" value="RutC-like"/>
    <property type="match status" value="1"/>
</dbReference>
<sequence>MPGLTPINCSNAPPAAASYSHAMKGNGFIYVSGQIALLPDGTRVEGSISDKAHQIFKNISAILETAGSSLNKIIKVNIFLANIKDFEEFNATYIKYFNTHKPARSCVAVAALPLGADVEVEVVALE</sequence>
<proteinExistence type="inferred from homology"/>
<evidence type="ECO:0000313" key="2">
    <source>
        <dbReference type="EMBL" id="CCH63138.1"/>
    </source>
</evidence>
<dbReference type="KEGG" id="tbl:TBLA_0J01420"/>
<dbReference type="STRING" id="1071380.I2H9T6"/>
<dbReference type="NCBIfam" id="TIGR00004">
    <property type="entry name" value="Rid family detoxifying hydrolase"/>
    <property type="match status" value="1"/>
</dbReference>
<organism evidence="2 3">
    <name type="scientific">Henningerozyma blattae (strain ATCC 34711 / CBS 6284 / DSM 70876 / NBRC 10599 / NRRL Y-10934 / UCD 77-7)</name>
    <name type="common">Yeast</name>
    <name type="synonym">Tetrapisispora blattae</name>
    <dbReference type="NCBI Taxonomy" id="1071380"/>
    <lineage>
        <taxon>Eukaryota</taxon>
        <taxon>Fungi</taxon>
        <taxon>Dikarya</taxon>
        <taxon>Ascomycota</taxon>
        <taxon>Saccharomycotina</taxon>
        <taxon>Saccharomycetes</taxon>
        <taxon>Saccharomycetales</taxon>
        <taxon>Saccharomycetaceae</taxon>
        <taxon>Henningerozyma</taxon>
    </lineage>
</organism>